<keyword evidence="1" id="KW-0732">Signal</keyword>
<dbReference type="Gene3D" id="3.40.50.1820">
    <property type="entry name" value="alpha/beta hydrolase"/>
    <property type="match status" value="2"/>
</dbReference>
<proteinExistence type="predicted"/>
<evidence type="ECO:0000256" key="1">
    <source>
        <dbReference type="SAM" id="SignalP"/>
    </source>
</evidence>
<dbReference type="Pfam" id="PF04083">
    <property type="entry name" value="Abhydro_lipase"/>
    <property type="match status" value="1"/>
</dbReference>
<accession>A0ABP1R6U0</accession>
<dbReference type="InterPro" id="IPR029058">
    <property type="entry name" value="AB_hydrolase_fold"/>
</dbReference>
<evidence type="ECO:0000313" key="4">
    <source>
        <dbReference type="Proteomes" id="UP001642540"/>
    </source>
</evidence>
<dbReference type="SUPFAM" id="SSF53474">
    <property type="entry name" value="alpha/beta-Hydrolases"/>
    <property type="match status" value="1"/>
</dbReference>
<dbReference type="InterPro" id="IPR006693">
    <property type="entry name" value="AB_hydrolase_lipase"/>
</dbReference>
<evidence type="ECO:0000259" key="2">
    <source>
        <dbReference type="Pfam" id="PF04083"/>
    </source>
</evidence>
<keyword evidence="4" id="KW-1185">Reference proteome</keyword>
<reference evidence="3 4" key="1">
    <citation type="submission" date="2024-08" db="EMBL/GenBank/DDBJ databases">
        <authorList>
            <person name="Cucini C."/>
            <person name="Frati F."/>
        </authorList>
    </citation>
    <scope>NUCLEOTIDE SEQUENCE [LARGE SCALE GENOMIC DNA]</scope>
</reference>
<dbReference type="PANTHER" id="PTHR11005">
    <property type="entry name" value="LYSOSOMAL ACID LIPASE-RELATED"/>
    <property type="match status" value="1"/>
</dbReference>
<feature type="domain" description="Partial AB-hydrolase lipase" evidence="2">
    <location>
        <begin position="77"/>
        <end position="133"/>
    </location>
</feature>
<feature type="signal peptide" evidence="1">
    <location>
        <begin position="1"/>
        <end position="23"/>
    </location>
</feature>
<name>A0ABP1R6U0_9HEXA</name>
<sequence length="356" mass="40642">MKRVIVLFLFIFIVISIPLDSNAFRFPRRNCVPYRRVSLIYYLQLLNKIKNQPQSFQDSFVERILTKPRVKLSTVEEIISKGYNASTHTILSKDGYFTTVDRISGGILSPPRKGKQAVLLFHGSGGIGSNWIIQPGSRNLAFLLADAGYEVWLANGRGSSASMKHTHLNPDRDISYWNFSFEEQEKPELNKKFKASFLLAPGTFVRSGYGLVINLGLWLTGTLLEEIVNRILMGRFRVQPEYIITPVILDAIFGDDSQQFNHTNFRNALEKGFDNGVLRPPFHVAQNFKSCRFQRYDYGRRGNLIKYGKTQPPTYNLDGMTVPTYIFYGESDNLVTPWVINYIINLLCNFANPNLS</sequence>
<evidence type="ECO:0000313" key="3">
    <source>
        <dbReference type="EMBL" id="CAL8121103.1"/>
    </source>
</evidence>
<gene>
    <name evidence="3" type="ORF">ODALV1_LOCUS19220</name>
</gene>
<dbReference type="Proteomes" id="UP001642540">
    <property type="component" value="Unassembled WGS sequence"/>
</dbReference>
<protein>
    <recommendedName>
        <fullName evidence="2">Partial AB-hydrolase lipase domain-containing protein</fullName>
    </recommendedName>
</protein>
<comment type="caution">
    <text evidence="3">The sequence shown here is derived from an EMBL/GenBank/DDBJ whole genome shotgun (WGS) entry which is preliminary data.</text>
</comment>
<feature type="chain" id="PRO_5046617061" description="Partial AB-hydrolase lipase domain-containing protein" evidence="1">
    <location>
        <begin position="24"/>
        <end position="356"/>
    </location>
</feature>
<organism evidence="3 4">
    <name type="scientific">Orchesella dallaii</name>
    <dbReference type="NCBI Taxonomy" id="48710"/>
    <lineage>
        <taxon>Eukaryota</taxon>
        <taxon>Metazoa</taxon>
        <taxon>Ecdysozoa</taxon>
        <taxon>Arthropoda</taxon>
        <taxon>Hexapoda</taxon>
        <taxon>Collembola</taxon>
        <taxon>Entomobryomorpha</taxon>
        <taxon>Entomobryoidea</taxon>
        <taxon>Orchesellidae</taxon>
        <taxon>Orchesellinae</taxon>
        <taxon>Orchesella</taxon>
    </lineage>
</organism>
<dbReference type="EMBL" id="CAXLJM020000065">
    <property type="protein sequence ID" value="CAL8121103.1"/>
    <property type="molecule type" value="Genomic_DNA"/>
</dbReference>